<evidence type="ECO:0000313" key="2">
    <source>
        <dbReference type="Proteomes" id="UP000805193"/>
    </source>
</evidence>
<gene>
    <name evidence="1" type="ORF">HPB47_011061</name>
</gene>
<evidence type="ECO:0000313" key="1">
    <source>
        <dbReference type="EMBL" id="KAG0411805.1"/>
    </source>
</evidence>
<protein>
    <submittedName>
        <fullName evidence="1">Uncharacterized protein</fullName>
    </submittedName>
</protein>
<reference evidence="1 2" key="1">
    <citation type="journal article" date="2020" name="Cell">
        <title>Large-Scale Comparative Analyses of Tick Genomes Elucidate Their Genetic Diversity and Vector Capacities.</title>
        <authorList>
            <consortium name="Tick Genome and Microbiome Consortium (TIGMIC)"/>
            <person name="Jia N."/>
            <person name="Wang J."/>
            <person name="Shi W."/>
            <person name="Du L."/>
            <person name="Sun Y."/>
            <person name="Zhan W."/>
            <person name="Jiang J.F."/>
            <person name="Wang Q."/>
            <person name="Zhang B."/>
            <person name="Ji P."/>
            <person name="Bell-Sakyi L."/>
            <person name="Cui X.M."/>
            <person name="Yuan T.T."/>
            <person name="Jiang B.G."/>
            <person name="Yang W.F."/>
            <person name="Lam T.T."/>
            <person name="Chang Q.C."/>
            <person name="Ding S.J."/>
            <person name="Wang X.J."/>
            <person name="Zhu J.G."/>
            <person name="Ruan X.D."/>
            <person name="Zhao L."/>
            <person name="Wei J.T."/>
            <person name="Ye R.Z."/>
            <person name="Que T.C."/>
            <person name="Du C.H."/>
            <person name="Zhou Y.H."/>
            <person name="Cheng J.X."/>
            <person name="Dai P.F."/>
            <person name="Guo W.B."/>
            <person name="Han X.H."/>
            <person name="Huang E.J."/>
            <person name="Li L.F."/>
            <person name="Wei W."/>
            <person name="Gao Y.C."/>
            <person name="Liu J.Z."/>
            <person name="Shao H.Z."/>
            <person name="Wang X."/>
            <person name="Wang C.C."/>
            <person name="Yang T.C."/>
            <person name="Huo Q.B."/>
            <person name="Li W."/>
            <person name="Chen H.Y."/>
            <person name="Chen S.E."/>
            <person name="Zhou L.G."/>
            <person name="Ni X.B."/>
            <person name="Tian J.H."/>
            <person name="Sheng Y."/>
            <person name="Liu T."/>
            <person name="Pan Y.S."/>
            <person name="Xia L.Y."/>
            <person name="Li J."/>
            <person name="Zhao F."/>
            <person name="Cao W.C."/>
        </authorList>
    </citation>
    <scope>NUCLEOTIDE SEQUENCE [LARGE SCALE GENOMIC DNA]</scope>
    <source>
        <strain evidence="1">Iper-2018</strain>
    </source>
</reference>
<comment type="caution">
    <text evidence="1">The sequence shown here is derived from an EMBL/GenBank/DDBJ whole genome shotgun (WGS) entry which is preliminary data.</text>
</comment>
<keyword evidence="2" id="KW-1185">Reference proteome</keyword>
<sequence length="115" mass="12874">MPKMGRKCFAPNCNSGYRSCKEKVSVFEAPSDPERLSLWDRAIPRSDWQLTPKDYLCEKHFADGVIETRRYYAELGGEVLLDQPKGPVLAPDAEPSIGMSALPVVNSEKTKITDK</sequence>
<name>A0AC60NXB0_IXOPE</name>
<dbReference type="EMBL" id="JABSTQ010011403">
    <property type="protein sequence ID" value="KAG0411805.1"/>
    <property type="molecule type" value="Genomic_DNA"/>
</dbReference>
<proteinExistence type="predicted"/>
<organism evidence="1 2">
    <name type="scientific">Ixodes persulcatus</name>
    <name type="common">Taiga tick</name>
    <dbReference type="NCBI Taxonomy" id="34615"/>
    <lineage>
        <taxon>Eukaryota</taxon>
        <taxon>Metazoa</taxon>
        <taxon>Ecdysozoa</taxon>
        <taxon>Arthropoda</taxon>
        <taxon>Chelicerata</taxon>
        <taxon>Arachnida</taxon>
        <taxon>Acari</taxon>
        <taxon>Parasitiformes</taxon>
        <taxon>Ixodida</taxon>
        <taxon>Ixodoidea</taxon>
        <taxon>Ixodidae</taxon>
        <taxon>Ixodinae</taxon>
        <taxon>Ixodes</taxon>
    </lineage>
</organism>
<dbReference type="Proteomes" id="UP000805193">
    <property type="component" value="Unassembled WGS sequence"/>
</dbReference>
<accession>A0AC60NXB0</accession>